<accession>A0A6B8W5I0</accession>
<dbReference type="EMBL" id="CP046456">
    <property type="protein sequence ID" value="QGU08794.1"/>
    <property type="molecule type" value="Genomic_DNA"/>
</dbReference>
<feature type="transmembrane region" description="Helical" evidence="5">
    <location>
        <begin position="189"/>
        <end position="208"/>
    </location>
</feature>
<geneLocation type="plasmid" evidence="8">
    <name>pcoccu</name>
</geneLocation>
<dbReference type="Proteomes" id="UP000424462">
    <property type="component" value="Plasmid pCOCCU"/>
</dbReference>
<feature type="transmembrane region" description="Helical" evidence="5">
    <location>
        <begin position="73"/>
        <end position="93"/>
    </location>
</feature>
<feature type="transmembrane region" description="Helical" evidence="5">
    <location>
        <begin position="422"/>
        <end position="441"/>
    </location>
</feature>
<dbReference type="SUPFAM" id="SSF103473">
    <property type="entry name" value="MFS general substrate transporter"/>
    <property type="match status" value="1"/>
</dbReference>
<keyword evidence="2 5" id="KW-0812">Transmembrane</keyword>
<dbReference type="PANTHER" id="PTHR23508:SF10">
    <property type="entry name" value="CARBOXYLIC ACID TRANSPORTER PROTEIN HOMOLOG"/>
    <property type="match status" value="1"/>
</dbReference>
<dbReference type="GO" id="GO:0046943">
    <property type="term" value="F:carboxylic acid transmembrane transporter activity"/>
    <property type="evidence" value="ECO:0007669"/>
    <property type="project" value="TreeGrafter"/>
</dbReference>
<sequence length="449" mass="47582">MTNLHLGVPPGATTQPIPVTRVVNDAKITPFHKQVFALCTLLMIVDGYDMISYGSVVQTLIIEWEMTTQQGGYLGAAALIGMLIGGMFVAPLADRFGRKTLLLGCLIASAAASLGCALSFNFETLFIARTLVGIALGAMVPNFVAMTGEFAPQRIRSFAVCFVCSVYSIGGIIAGLLGMFLIPNFGWNSVFWVSVSFIILAPVVWKFLPESPIFLSKLPARRTEFENVIARISPETDPSRVVAVEQPKEQATPIVEIFRKGNGLNTLLIWVVFLMTMLLSYGLNTWLPTLMTSAGYSLGSGLFNLVVLNIGGFLGAVLGGYLADRFNIKKVILAYFIVATLSLASLALTQNELLVNLLLVLAGATTVGTLSVIHALAAEYYPSAIRSTGIGWAAGIGRIGAIAGPVLGGALLGLALPFSQNFLAVAIPGIIGALAIAFVNMSKATKDQG</sequence>
<dbReference type="AlphaFoldDB" id="A0A6B8W5I0"/>
<feature type="transmembrane region" description="Helical" evidence="5">
    <location>
        <begin position="158"/>
        <end position="183"/>
    </location>
</feature>
<feature type="transmembrane region" description="Helical" evidence="5">
    <location>
        <begin position="126"/>
        <end position="146"/>
    </location>
</feature>
<keyword evidence="8" id="KW-1185">Reference proteome</keyword>
<keyword evidence="7" id="KW-0614">Plasmid</keyword>
<dbReference type="InterPro" id="IPR005829">
    <property type="entry name" value="Sugar_transporter_CS"/>
</dbReference>
<protein>
    <submittedName>
        <fullName evidence="7">4-hydroxybenzoate transporter PcaK</fullName>
    </submittedName>
</protein>
<dbReference type="GO" id="GO:0005886">
    <property type="term" value="C:plasma membrane"/>
    <property type="evidence" value="ECO:0007669"/>
    <property type="project" value="UniProtKB-SubCell"/>
</dbReference>
<feature type="transmembrane region" description="Helical" evidence="5">
    <location>
        <begin position="264"/>
        <end position="283"/>
    </location>
</feature>
<name>A0A6B8W5I0_9CORY</name>
<dbReference type="PANTHER" id="PTHR23508">
    <property type="entry name" value="CARBOXYLIC ACID TRANSPORTER PROTEIN HOMOLOG"/>
    <property type="match status" value="1"/>
</dbReference>
<keyword evidence="3 5" id="KW-1133">Transmembrane helix</keyword>
<evidence type="ECO:0000313" key="8">
    <source>
        <dbReference type="Proteomes" id="UP000424462"/>
    </source>
</evidence>
<evidence type="ECO:0000313" key="7">
    <source>
        <dbReference type="EMBL" id="QGU08794.1"/>
    </source>
</evidence>
<dbReference type="Pfam" id="PF07690">
    <property type="entry name" value="MFS_1"/>
    <property type="match status" value="1"/>
</dbReference>
<feature type="domain" description="Major facilitator superfamily (MFS) profile" evidence="6">
    <location>
        <begin position="35"/>
        <end position="444"/>
    </location>
</feature>
<dbReference type="RefSeq" id="WP_197088531.1">
    <property type="nucleotide sequence ID" value="NZ_CP046456.1"/>
</dbReference>
<feature type="transmembrane region" description="Helical" evidence="5">
    <location>
        <begin position="390"/>
        <end position="416"/>
    </location>
</feature>
<evidence type="ECO:0000256" key="2">
    <source>
        <dbReference type="ARBA" id="ARBA00022692"/>
    </source>
</evidence>
<proteinExistence type="predicted"/>
<evidence type="ECO:0000256" key="3">
    <source>
        <dbReference type="ARBA" id="ARBA00022989"/>
    </source>
</evidence>
<organism evidence="7 8">
    <name type="scientific">Corynebacterium occultum</name>
    <dbReference type="NCBI Taxonomy" id="2675219"/>
    <lineage>
        <taxon>Bacteria</taxon>
        <taxon>Bacillati</taxon>
        <taxon>Actinomycetota</taxon>
        <taxon>Actinomycetes</taxon>
        <taxon>Mycobacteriales</taxon>
        <taxon>Corynebacteriaceae</taxon>
        <taxon>Corynebacterium</taxon>
    </lineage>
</organism>
<dbReference type="InterPro" id="IPR020846">
    <property type="entry name" value="MFS_dom"/>
</dbReference>
<gene>
    <name evidence="7" type="primary">pcaK9</name>
    <name evidence="7" type="ORF">COCCU_14520</name>
</gene>
<evidence type="ECO:0000256" key="1">
    <source>
        <dbReference type="ARBA" id="ARBA00004651"/>
    </source>
</evidence>
<feature type="transmembrane region" description="Helical" evidence="5">
    <location>
        <begin position="354"/>
        <end position="378"/>
    </location>
</feature>
<feature type="transmembrane region" description="Helical" evidence="5">
    <location>
        <begin position="100"/>
        <end position="120"/>
    </location>
</feature>
<comment type="subcellular location">
    <subcellularLocation>
        <location evidence="1">Cell membrane</location>
        <topology evidence="1">Multi-pass membrane protein</topology>
    </subcellularLocation>
</comment>
<evidence type="ECO:0000256" key="5">
    <source>
        <dbReference type="SAM" id="Phobius"/>
    </source>
</evidence>
<dbReference type="CDD" id="cd17365">
    <property type="entry name" value="MFS_PcaK_like"/>
    <property type="match status" value="1"/>
</dbReference>
<evidence type="ECO:0000256" key="4">
    <source>
        <dbReference type="ARBA" id="ARBA00023136"/>
    </source>
</evidence>
<evidence type="ECO:0000259" key="6">
    <source>
        <dbReference type="PROSITE" id="PS50850"/>
    </source>
</evidence>
<dbReference type="PROSITE" id="PS50850">
    <property type="entry name" value="MFS"/>
    <property type="match status" value="1"/>
</dbReference>
<dbReference type="InterPro" id="IPR011701">
    <property type="entry name" value="MFS"/>
</dbReference>
<keyword evidence="4 5" id="KW-0472">Membrane</keyword>
<dbReference type="InterPro" id="IPR036259">
    <property type="entry name" value="MFS_trans_sf"/>
</dbReference>
<dbReference type="Gene3D" id="1.20.1250.20">
    <property type="entry name" value="MFS general substrate transporter like domains"/>
    <property type="match status" value="1"/>
</dbReference>
<dbReference type="KEGG" id="cok:COCCU_14520"/>
<feature type="transmembrane region" description="Helical" evidence="5">
    <location>
        <begin position="330"/>
        <end position="348"/>
    </location>
</feature>
<reference evidence="7 8" key="1">
    <citation type="submission" date="2019-11" db="EMBL/GenBank/DDBJ databases">
        <title>Complete genome sequence of Corynebacterium kalinowskii 1959, a novel Corynebacterium species isolated from soil of a small paddock in Vilsendorf, Germany.</title>
        <authorList>
            <person name="Schaffert L."/>
            <person name="Ruwe M."/>
            <person name="Milse J."/>
            <person name="Hanuschka K."/>
            <person name="Ortseifen V."/>
            <person name="Droste J."/>
            <person name="Brandt D."/>
            <person name="Schlueter L."/>
            <person name="Kutter Y."/>
            <person name="Vinke S."/>
            <person name="Viehoefer P."/>
            <person name="Jacob L."/>
            <person name="Luebke N.-C."/>
            <person name="Schulte-Berndt E."/>
            <person name="Hain C."/>
            <person name="Linder M."/>
            <person name="Schmidt P."/>
            <person name="Wollenschlaeger L."/>
            <person name="Luttermann T."/>
            <person name="Thieme E."/>
            <person name="Hassa J."/>
            <person name="Haak M."/>
            <person name="Wittchen M."/>
            <person name="Mentz A."/>
            <person name="Persicke M."/>
            <person name="Busche T."/>
            <person name="Ruckert C."/>
        </authorList>
    </citation>
    <scope>NUCLEOTIDE SEQUENCE [LARGE SCALE GENOMIC DNA]</scope>
    <source>
        <strain evidence="7 8">2039</strain>
        <plasmid evidence="8">pcoccu</plasmid>
    </source>
</reference>
<feature type="transmembrane region" description="Helical" evidence="5">
    <location>
        <begin position="303"/>
        <end position="323"/>
    </location>
</feature>
<dbReference type="PROSITE" id="PS00216">
    <property type="entry name" value="SUGAR_TRANSPORT_1"/>
    <property type="match status" value="1"/>
</dbReference>